<accession>A0A7T8HFH7</accession>
<proteinExistence type="predicted"/>
<name>A0A7T8HFH7_CALRO</name>
<dbReference type="Proteomes" id="UP000595437">
    <property type="component" value="Chromosome 6"/>
</dbReference>
<evidence type="ECO:0000313" key="3">
    <source>
        <dbReference type="EMBL" id="QQP49128.1"/>
    </source>
</evidence>
<dbReference type="AlphaFoldDB" id="A0A7T8HFH7"/>
<keyword evidence="4" id="KW-1185">Reference proteome</keyword>
<keyword evidence="2" id="KW-0812">Transmembrane</keyword>
<reference evidence="4" key="1">
    <citation type="submission" date="2021-01" db="EMBL/GenBank/DDBJ databases">
        <title>Caligus Genome Assembly.</title>
        <authorList>
            <person name="Gallardo-Escarate C."/>
        </authorList>
    </citation>
    <scope>NUCLEOTIDE SEQUENCE [LARGE SCALE GENOMIC DNA]</scope>
</reference>
<feature type="compositionally biased region" description="Pro residues" evidence="1">
    <location>
        <begin position="21"/>
        <end position="38"/>
    </location>
</feature>
<protein>
    <submittedName>
        <fullName evidence="3">Moesin/ezrin/radixin -like protein 1like</fullName>
    </submittedName>
</protein>
<feature type="transmembrane region" description="Helical" evidence="2">
    <location>
        <begin position="71"/>
        <end position="90"/>
    </location>
</feature>
<dbReference type="EMBL" id="CP045895">
    <property type="protein sequence ID" value="QQP49128.1"/>
    <property type="molecule type" value="Genomic_DNA"/>
</dbReference>
<evidence type="ECO:0000313" key="4">
    <source>
        <dbReference type="Proteomes" id="UP000595437"/>
    </source>
</evidence>
<keyword evidence="2" id="KW-0472">Membrane</keyword>
<sequence length="96" mass="10457">MVLGGRRGGNEGGGGLLVLPGPRPSPSEAPGSPPPWPEPGCEWRSLTLLLLNLLLETNLLHRLQVLILLKALHHLLQLILTLLQLLLGILKRKKET</sequence>
<gene>
    <name evidence="3" type="ORF">FKW44_009663</name>
</gene>
<feature type="region of interest" description="Disordered" evidence="1">
    <location>
        <begin position="1"/>
        <end position="38"/>
    </location>
</feature>
<feature type="compositionally biased region" description="Gly residues" evidence="1">
    <location>
        <begin position="1"/>
        <end position="16"/>
    </location>
</feature>
<organism evidence="3 4">
    <name type="scientific">Caligus rogercresseyi</name>
    <name type="common">Sea louse</name>
    <dbReference type="NCBI Taxonomy" id="217165"/>
    <lineage>
        <taxon>Eukaryota</taxon>
        <taxon>Metazoa</taxon>
        <taxon>Ecdysozoa</taxon>
        <taxon>Arthropoda</taxon>
        <taxon>Crustacea</taxon>
        <taxon>Multicrustacea</taxon>
        <taxon>Hexanauplia</taxon>
        <taxon>Copepoda</taxon>
        <taxon>Siphonostomatoida</taxon>
        <taxon>Caligidae</taxon>
        <taxon>Caligus</taxon>
    </lineage>
</organism>
<keyword evidence="2" id="KW-1133">Transmembrane helix</keyword>
<evidence type="ECO:0000256" key="2">
    <source>
        <dbReference type="SAM" id="Phobius"/>
    </source>
</evidence>
<evidence type="ECO:0000256" key="1">
    <source>
        <dbReference type="SAM" id="MobiDB-lite"/>
    </source>
</evidence>